<dbReference type="InterPro" id="IPR001242">
    <property type="entry name" value="Condensation_dom"/>
</dbReference>
<dbReference type="SUPFAM" id="SSF52777">
    <property type="entry name" value="CoA-dependent acyltransferases"/>
    <property type="match status" value="4"/>
</dbReference>
<keyword evidence="3" id="KW-0596">Phosphopantetheine</keyword>
<dbReference type="Gene3D" id="1.10.1200.10">
    <property type="entry name" value="ACP-like"/>
    <property type="match status" value="1"/>
</dbReference>
<dbReference type="InterPro" id="IPR045851">
    <property type="entry name" value="AMP-bd_C_sf"/>
</dbReference>
<dbReference type="SUPFAM" id="SSF56801">
    <property type="entry name" value="Acetyl-CoA synthetase-like"/>
    <property type="match status" value="1"/>
</dbReference>
<dbReference type="FunFam" id="3.40.50.980:FF:000001">
    <property type="entry name" value="Non-ribosomal peptide synthetase"/>
    <property type="match status" value="1"/>
</dbReference>
<evidence type="ECO:0000256" key="1">
    <source>
        <dbReference type="ARBA" id="ARBA00001957"/>
    </source>
</evidence>
<dbReference type="InterPro" id="IPR023213">
    <property type="entry name" value="CAT-like_dom_sf"/>
</dbReference>
<dbReference type="PROSITE" id="PS00012">
    <property type="entry name" value="PHOSPHOPANTETHEINE"/>
    <property type="match status" value="1"/>
</dbReference>
<dbReference type="OrthoDB" id="2472181at2"/>
<dbReference type="InterPro" id="IPR010071">
    <property type="entry name" value="AA_adenyl_dom"/>
</dbReference>
<feature type="compositionally biased region" description="Basic residues" evidence="5">
    <location>
        <begin position="254"/>
        <end position="267"/>
    </location>
</feature>
<dbReference type="Gene3D" id="3.30.559.30">
    <property type="entry name" value="Nonribosomal peptide synthetase, condensation domain"/>
    <property type="match status" value="2"/>
</dbReference>
<dbReference type="InterPro" id="IPR000873">
    <property type="entry name" value="AMP-dep_synth/lig_dom"/>
</dbReference>
<dbReference type="Gene3D" id="3.40.50.980">
    <property type="match status" value="2"/>
</dbReference>
<dbReference type="GO" id="GO:0005829">
    <property type="term" value="C:cytosol"/>
    <property type="evidence" value="ECO:0007669"/>
    <property type="project" value="TreeGrafter"/>
</dbReference>
<evidence type="ECO:0000313" key="8">
    <source>
        <dbReference type="Proteomes" id="UP000181909"/>
    </source>
</evidence>
<dbReference type="PANTHER" id="PTHR45527">
    <property type="entry name" value="NONRIBOSOMAL PEPTIDE SYNTHETASE"/>
    <property type="match status" value="1"/>
</dbReference>
<dbReference type="SMART" id="SM00823">
    <property type="entry name" value="PKS_PP"/>
    <property type="match status" value="1"/>
</dbReference>
<accession>A0A1K2B362</accession>
<dbReference type="Pfam" id="PF13193">
    <property type="entry name" value="AMP-binding_C"/>
    <property type="match status" value="1"/>
</dbReference>
<dbReference type="PROSITE" id="PS00455">
    <property type="entry name" value="AMP_BINDING"/>
    <property type="match status" value="1"/>
</dbReference>
<evidence type="ECO:0000313" key="7">
    <source>
        <dbReference type="EMBL" id="SFX93271.1"/>
    </source>
</evidence>
<dbReference type="GO" id="GO:0009239">
    <property type="term" value="P:enterobactin biosynthetic process"/>
    <property type="evidence" value="ECO:0007669"/>
    <property type="project" value="TreeGrafter"/>
</dbReference>
<organism evidence="7 8">
    <name type="scientific">Streptomyces atratus</name>
    <dbReference type="NCBI Taxonomy" id="1893"/>
    <lineage>
        <taxon>Bacteria</taxon>
        <taxon>Bacillati</taxon>
        <taxon>Actinomycetota</taxon>
        <taxon>Actinomycetes</taxon>
        <taxon>Kitasatosporales</taxon>
        <taxon>Streptomycetaceae</taxon>
        <taxon>Streptomyces</taxon>
    </lineage>
</organism>
<dbReference type="Gene3D" id="3.30.559.10">
    <property type="entry name" value="Chloramphenicol acetyltransferase-like domain"/>
    <property type="match status" value="2"/>
</dbReference>
<dbReference type="Pfam" id="PF00668">
    <property type="entry name" value="Condensation"/>
    <property type="match status" value="2"/>
</dbReference>
<dbReference type="InterPro" id="IPR036736">
    <property type="entry name" value="ACP-like_sf"/>
</dbReference>
<reference evidence="7 8" key="1">
    <citation type="submission" date="2016-11" db="EMBL/GenBank/DDBJ databases">
        <authorList>
            <person name="Jaros S."/>
            <person name="Januszkiewicz K."/>
            <person name="Wedrychowicz H."/>
        </authorList>
    </citation>
    <scope>NUCLEOTIDE SEQUENCE [LARGE SCALE GENOMIC DNA]</scope>
    <source>
        <strain evidence="7 8">OK807</strain>
    </source>
</reference>
<feature type="region of interest" description="Disordered" evidence="5">
    <location>
        <begin position="245"/>
        <end position="267"/>
    </location>
</feature>
<dbReference type="InterPro" id="IPR009081">
    <property type="entry name" value="PP-bd_ACP"/>
</dbReference>
<evidence type="ECO:0000256" key="4">
    <source>
        <dbReference type="ARBA" id="ARBA00022553"/>
    </source>
</evidence>
<protein>
    <submittedName>
        <fullName evidence="7">Amino acid adenylation domain-containing protein</fullName>
    </submittedName>
</protein>
<name>A0A1K2B362_STRAR</name>
<keyword evidence="4" id="KW-0597">Phosphoprotein</keyword>
<dbReference type="Proteomes" id="UP000181909">
    <property type="component" value="Unassembled WGS sequence"/>
</dbReference>
<dbReference type="PANTHER" id="PTHR45527:SF1">
    <property type="entry name" value="FATTY ACID SYNTHASE"/>
    <property type="match status" value="1"/>
</dbReference>
<gene>
    <name evidence="7" type="ORF">SAMN02787144_10086</name>
</gene>
<dbReference type="Gene3D" id="2.30.38.10">
    <property type="entry name" value="Luciferase, Domain 3"/>
    <property type="match status" value="1"/>
</dbReference>
<dbReference type="Pfam" id="PF00501">
    <property type="entry name" value="AMP-binding"/>
    <property type="match status" value="1"/>
</dbReference>
<dbReference type="InterPro" id="IPR025110">
    <property type="entry name" value="AMP-bd_C"/>
</dbReference>
<evidence type="ECO:0000256" key="3">
    <source>
        <dbReference type="ARBA" id="ARBA00022450"/>
    </source>
</evidence>
<dbReference type="GO" id="GO:0009366">
    <property type="term" value="C:enterobactin synthetase complex"/>
    <property type="evidence" value="ECO:0007669"/>
    <property type="project" value="TreeGrafter"/>
</dbReference>
<sequence length="1546" mass="167305">MTSLDERLAALPANRQALLAKLLAERRAATRPEIPRGEGPQPLSFAQWQFHFLWQQDTDSGLYNVPMALRLRGELRAAEAEVALQEVVRRHEILRTRYVIHGDEPGTALGDHQDLRLTHTDLSTRPEDEREPAARALAADFAALPFDLEHDLPLRAALIELADEDHVLVIVVHHIATDGASTELLFREFSAVYGALCSGGQATLPALPIQYADYAGWQRSQTEGERLERGLVFWEAWLEGAETSLDLPTDRPRPAKPTHRGGRRRRRIPSELAARMHAFCAEQGVTPFMTALTALGAVLRRQTGKRDFLIGTPASNRPTPHTEQLIGCFANTLVLRVRPQGSATMREAVRQVRDDVVASYDHQDVPFEKVVGRLRPERTLSRNPLFQVMFVYQQVPETDSLPGFAVERFDLHNGTAKFDLDLSLLDGPDGIDVSCEYDAEVFTPERIDALLGHLENAVAAMVADPDAVLSALPVLGDAEATRAALEWNDTAVDFPEGSTIAALFAERVAAHPDAPAVRTASGTLTYAELDRRSNQLARILAEQGAGPGTVVGIATDRTADLPLSVLSVLKAGAAYLPLDTSHPADRLALMLGDAGAMAVLTSRSVRERVPTTDAPVLVLEELAERLDGLSDAPFVSHAAPDDLCYVIFTSGSTGRPKAVTLDQRGRVNNFSDFNRRFGVGAGDAVLSVSSLGFDMTAYDVIGTLMAGAAVVLPDPARERDPGHWLDLIAQHRVTVWHSVPALLGLLIDAASDLSIDELPTLRVVLLGGDWIPVAMPDRLRALAPDARVISLGGATEASMDSTIFEIGEVDPAWRSIPYGRPMANQLAYVVDPEGHLVPQGVPGELFLGGTGLAWGYLGAAAQTAERFVPNPFSGVPGDRMYRTGDLARYRPDGVLELLGRIDFQVKIAGNRIELGEVEAALRAQPEVAEAVVAAPEAGGRRTLVGYLVPEPGTEPDTGVLRERLRSGLPEYMVPSSLVVLERIPLTPNGKVDRGRLPVPGTGAPVSGGIGTGRAPHTPTELTLAEVWRELLGRPEITADDGFFALGGDSVTCIRMVTRARAAGLELSPRLVFEHQTIGELAAAVDRAAAQEPAARQPADADGASAGASALAPIQRHMLSVAHRRPVPGLYVIQSAFPLPGELDEKAFHAAWEWLFARHAILRTSYRDVASGQPRPVVADRVDLPLESRDLRGTPPEEQEREVLAELDEKRRRGFEVDAAPLIRLLLYRLTDDVQLVVQLHHYSLLDGWSCMQLRRELLFAYLAFASGEQPELPEPLAFSRHVEWVAGQARGGTAEFWTDYLRDCPGPWAPEPESRPVVSGTAPGRPVRLVHDLDPALLAGLDALGRERGVTFATQVQLAWAVVLAGRTATDDVVFGITASGRSALAGAESAVGPFINTMPVRFTARDGEPAVDAALRLQLERAAAEEHGVLELEAMTGGRDLATVLVFDNYPVDESLKAAELPVAVDHPLVVRDLGLAQTEFPVRVDILRGAQDSLAFTFAADRALPGDAYELGQRLIAVLEDLRSGADGPLRGLVERTRNELGDA</sequence>
<feature type="region of interest" description="Disordered" evidence="5">
    <location>
        <begin position="991"/>
        <end position="1017"/>
    </location>
</feature>
<dbReference type="InterPro" id="IPR006162">
    <property type="entry name" value="Ppantetheine_attach_site"/>
</dbReference>
<evidence type="ECO:0000256" key="2">
    <source>
        <dbReference type="ARBA" id="ARBA00006432"/>
    </source>
</evidence>
<evidence type="ECO:0000256" key="5">
    <source>
        <dbReference type="SAM" id="MobiDB-lite"/>
    </source>
</evidence>
<dbReference type="GO" id="GO:0047527">
    <property type="term" value="F:2,3-dihydroxybenzoate-serine ligase activity"/>
    <property type="evidence" value="ECO:0007669"/>
    <property type="project" value="TreeGrafter"/>
</dbReference>
<dbReference type="FunFam" id="3.40.50.12780:FF:000012">
    <property type="entry name" value="Non-ribosomal peptide synthetase"/>
    <property type="match status" value="1"/>
</dbReference>
<dbReference type="InterPro" id="IPR020845">
    <property type="entry name" value="AMP-binding_CS"/>
</dbReference>
<dbReference type="FunFam" id="2.30.38.10:FF:000001">
    <property type="entry name" value="Non-ribosomal peptide synthetase PvdI"/>
    <property type="match status" value="1"/>
</dbReference>
<proteinExistence type="inferred from homology"/>
<comment type="cofactor">
    <cofactor evidence="1">
        <name>pantetheine 4'-phosphate</name>
        <dbReference type="ChEBI" id="CHEBI:47942"/>
    </cofactor>
</comment>
<feature type="domain" description="Carrier" evidence="6">
    <location>
        <begin position="1014"/>
        <end position="1088"/>
    </location>
</feature>
<dbReference type="Pfam" id="PF00550">
    <property type="entry name" value="PP-binding"/>
    <property type="match status" value="1"/>
</dbReference>
<evidence type="ECO:0000259" key="6">
    <source>
        <dbReference type="PROSITE" id="PS50075"/>
    </source>
</evidence>
<dbReference type="GO" id="GO:0043041">
    <property type="term" value="P:amino acid activation for nonribosomal peptide biosynthetic process"/>
    <property type="evidence" value="ECO:0007669"/>
    <property type="project" value="TreeGrafter"/>
</dbReference>
<comment type="similarity">
    <text evidence="2">Belongs to the ATP-dependent AMP-binding enzyme family.</text>
</comment>
<dbReference type="STRING" id="1893.SAMN02787144_10086"/>
<dbReference type="FunFam" id="3.30.300.30:FF:000010">
    <property type="entry name" value="Enterobactin synthetase component F"/>
    <property type="match status" value="1"/>
</dbReference>
<dbReference type="RefSeq" id="WP_072485842.1">
    <property type="nucleotide sequence ID" value="NZ_FPJO01000008.1"/>
</dbReference>
<dbReference type="Gene3D" id="3.30.300.30">
    <property type="match status" value="1"/>
</dbReference>
<dbReference type="EMBL" id="FPJO01000008">
    <property type="protein sequence ID" value="SFX93271.1"/>
    <property type="molecule type" value="Genomic_DNA"/>
</dbReference>
<dbReference type="NCBIfam" id="TIGR01733">
    <property type="entry name" value="AA-adenyl-dom"/>
    <property type="match status" value="1"/>
</dbReference>
<dbReference type="PROSITE" id="PS50075">
    <property type="entry name" value="CARRIER"/>
    <property type="match status" value="1"/>
</dbReference>
<dbReference type="GO" id="GO:0008610">
    <property type="term" value="P:lipid biosynthetic process"/>
    <property type="evidence" value="ECO:0007669"/>
    <property type="project" value="UniProtKB-ARBA"/>
</dbReference>
<dbReference type="GO" id="GO:0031177">
    <property type="term" value="F:phosphopantetheine binding"/>
    <property type="evidence" value="ECO:0007669"/>
    <property type="project" value="InterPro"/>
</dbReference>
<dbReference type="SUPFAM" id="SSF47336">
    <property type="entry name" value="ACP-like"/>
    <property type="match status" value="1"/>
</dbReference>
<dbReference type="FunFam" id="1.10.1200.10:FF:000005">
    <property type="entry name" value="Nonribosomal peptide synthetase 1"/>
    <property type="match status" value="1"/>
</dbReference>
<dbReference type="InterPro" id="IPR020806">
    <property type="entry name" value="PKS_PP-bd"/>
</dbReference>
<dbReference type="CDD" id="cd19531">
    <property type="entry name" value="LCL_NRPS-like"/>
    <property type="match status" value="1"/>
</dbReference>